<feature type="compositionally biased region" description="Basic and acidic residues" evidence="1">
    <location>
        <begin position="212"/>
        <end position="231"/>
    </location>
</feature>
<sequence length="521" mass="56649">MSSASSSGASLARSQSHGSSTRRPRPRSPPSMYVAYESSIAKPPKPLLKLDKKTRKGSAKQSSPMPDLLNPFPAQKYRSTSTPTASAPLQPRPSTKSFFSLRRKTISHAPPSIPPPGRIMVSVRNQPPGASHGTPHSSLHEANVHPVDNVRPLLCESSKDARLLGDAPGSQTSEADDKAVGADFSLVSPRSSGIDAEASSEGRSSFDESVEDAWHRDDSNIQRESTVRAHMEFTSPCPQSAVTRRVESFDSDTASGDEDDEGVEPITPIASLPPSTPPDRCSRTESESNSRHSRHSSLIQEPPRPEIPFLNTLVTVDSQVLITQNAPRHTQAHKPCVIRAETKEGWIGEWNQEDMQDVIHKLRSLKFTVFAIFFWPTLHAQASHAELKLMSSNALAQQSGLSTLFCPAPASKNSTFARGRWMQERFKVFAPEVFHVLGVPLSSQSTLALDKTPSVSETEACLAGRDSHGAANFGISSALAADDHIDVIWSYLKDWYRPPGTGLQRGVGLVGRVAYCKLTVD</sequence>
<dbReference type="AlphaFoldDB" id="A0AAD7GLP0"/>
<dbReference type="EMBL" id="JARKIB010000553">
    <property type="protein sequence ID" value="KAJ7700530.1"/>
    <property type="molecule type" value="Genomic_DNA"/>
</dbReference>
<protein>
    <submittedName>
        <fullName evidence="2">Uncharacterized protein</fullName>
    </submittedName>
</protein>
<organism evidence="2 3">
    <name type="scientific">Mycena metata</name>
    <dbReference type="NCBI Taxonomy" id="1033252"/>
    <lineage>
        <taxon>Eukaryota</taxon>
        <taxon>Fungi</taxon>
        <taxon>Dikarya</taxon>
        <taxon>Basidiomycota</taxon>
        <taxon>Agaricomycotina</taxon>
        <taxon>Agaricomycetes</taxon>
        <taxon>Agaricomycetidae</taxon>
        <taxon>Agaricales</taxon>
        <taxon>Marasmiineae</taxon>
        <taxon>Mycenaceae</taxon>
        <taxon>Mycena</taxon>
    </lineage>
</organism>
<proteinExistence type="predicted"/>
<evidence type="ECO:0000313" key="3">
    <source>
        <dbReference type="Proteomes" id="UP001215598"/>
    </source>
</evidence>
<feature type="compositionally biased region" description="Polar residues" evidence="1">
    <location>
        <begin position="77"/>
        <end position="98"/>
    </location>
</feature>
<feature type="compositionally biased region" description="Basic and acidic residues" evidence="1">
    <location>
        <begin position="280"/>
        <end position="290"/>
    </location>
</feature>
<feature type="region of interest" description="Disordered" evidence="1">
    <location>
        <begin position="162"/>
        <end position="304"/>
    </location>
</feature>
<comment type="caution">
    <text evidence="2">The sequence shown here is derived from an EMBL/GenBank/DDBJ whole genome shotgun (WGS) entry which is preliminary data.</text>
</comment>
<feature type="region of interest" description="Disordered" evidence="1">
    <location>
        <begin position="1"/>
        <end position="145"/>
    </location>
</feature>
<accession>A0AAD7GLP0</accession>
<gene>
    <name evidence="2" type="ORF">B0H16DRAFT_1705639</name>
</gene>
<evidence type="ECO:0000256" key="1">
    <source>
        <dbReference type="SAM" id="MobiDB-lite"/>
    </source>
</evidence>
<keyword evidence="3" id="KW-1185">Reference proteome</keyword>
<evidence type="ECO:0000313" key="2">
    <source>
        <dbReference type="EMBL" id="KAJ7700530.1"/>
    </source>
</evidence>
<dbReference type="Proteomes" id="UP001215598">
    <property type="component" value="Unassembled WGS sequence"/>
</dbReference>
<reference evidence="2" key="1">
    <citation type="submission" date="2023-03" db="EMBL/GenBank/DDBJ databases">
        <title>Massive genome expansion in bonnet fungi (Mycena s.s.) driven by repeated elements and novel gene families across ecological guilds.</title>
        <authorList>
            <consortium name="Lawrence Berkeley National Laboratory"/>
            <person name="Harder C.B."/>
            <person name="Miyauchi S."/>
            <person name="Viragh M."/>
            <person name="Kuo A."/>
            <person name="Thoen E."/>
            <person name="Andreopoulos B."/>
            <person name="Lu D."/>
            <person name="Skrede I."/>
            <person name="Drula E."/>
            <person name="Henrissat B."/>
            <person name="Morin E."/>
            <person name="Kohler A."/>
            <person name="Barry K."/>
            <person name="LaButti K."/>
            <person name="Morin E."/>
            <person name="Salamov A."/>
            <person name="Lipzen A."/>
            <person name="Mereny Z."/>
            <person name="Hegedus B."/>
            <person name="Baldrian P."/>
            <person name="Stursova M."/>
            <person name="Weitz H."/>
            <person name="Taylor A."/>
            <person name="Grigoriev I.V."/>
            <person name="Nagy L.G."/>
            <person name="Martin F."/>
            <person name="Kauserud H."/>
        </authorList>
    </citation>
    <scope>NUCLEOTIDE SEQUENCE</scope>
    <source>
        <strain evidence="2">CBHHK182m</strain>
    </source>
</reference>
<name>A0AAD7GLP0_9AGAR</name>
<feature type="compositionally biased region" description="Low complexity" evidence="1">
    <location>
        <begin position="1"/>
        <end position="19"/>
    </location>
</feature>